<evidence type="ECO:0000256" key="7">
    <source>
        <dbReference type="ARBA" id="ARBA00023077"/>
    </source>
</evidence>
<evidence type="ECO:0000256" key="5">
    <source>
        <dbReference type="ARBA" id="ARBA00022692"/>
    </source>
</evidence>
<dbReference type="SUPFAM" id="SSF56935">
    <property type="entry name" value="Porins"/>
    <property type="match status" value="1"/>
</dbReference>
<dbReference type="PROSITE" id="PS52016">
    <property type="entry name" value="TONB_DEPENDENT_REC_3"/>
    <property type="match status" value="1"/>
</dbReference>
<protein>
    <recommendedName>
        <fullName evidence="12">Secretin/TonB short N-terminal domain-containing protein</fullName>
    </recommendedName>
</protein>
<evidence type="ECO:0000256" key="11">
    <source>
        <dbReference type="RuleBase" id="RU003357"/>
    </source>
</evidence>
<keyword evidence="14" id="KW-1185">Reference proteome</keyword>
<dbReference type="SUPFAM" id="SSF49464">
    <property type="entry name" value="Carboxypeptidase regulatory domain-like"/>
    <property type="match status" value="1"/>
</dbReference>
<organism evidence="13 14">
    <name type="scientific">Sanguibacteroides justesenii</name>
    <dbReference type="NCBI Taxonomy" id="1547597"/>
    <lineage>
        <taxon>Bacteria</taxon>
        <taxon>Pseudomonadati</taxon>
        <taxon>Bacteroidota</taxon>
        <taxon>Bacteroidia</taxon>
        <taxon>Bacteroidales</taxon>
        <taxon>Porphyromonadaceae</taxon>
        <taxon>Sanguibacteroides</taxon>
    </lineage>
</organism>
<dbReference type="Gene3D" id="2.40.170.20">
    <property type="entry name" value="TonB-dependent receptor, beta-barrel domain"/>
    <property type="match status" value="1"/>
</dbReference>
<dbReference type="Pfam" id="PF13715">
    <property type="entry name" value="CarbopepD_reg_2"/>
    <property type="match status" value="1"/>
</dbReference>
<keyword evidence="4" id="KW-0406">Ion transport</keyword>
<dbReference type="Pfam" id="PF07660">
    <property type="entry name" value="STN"/>
    <property type="match status" value="1"/>
</dbReference>
<evidence type="ECO:0000256" key="3">
    <source>
        <dbReference type="ARBA" id="ARBA00022452"/>
    </source>
</evidence>
<evidence type="ECO:0000256" key="10">
    <source>
        <dbReference type="PROSITE-ProRule" id="PRU01360"/>
    </source>
</evidence>
<evidence type="ECO:0000256" key="6">
    <source>
        <dbReference type="ARBA" id="ARBA00023004"/>
    </source>
</evidence>
<dbReference type="InterPro" id="IPR000531">
    <property type="entry name" value="Beta-barrel_TonB"/>
</dbReference>
<dbReference type="GO" id="GO:0006826">
    <property type="term" value="P:iron ion transport"/>
    <property type="evidence" value="ECO:0007669"/>
    <property type="project" value="UniProtKB-KW"/>
</dbReference>
<evidence type="ECO:0000259" key="12">
    <source>
        <dbReference type="SMART" id="SM00965"/>
    </source>
</evidence>
<accession>A0A0C3R4A4</accession>
<evidence type="ECO:0000313" key="13">
    <source>
        <dbReference type="EMBL" id="KIO44215.1"/>
    </source>
</evidence>
<dbReference type="InterPro" id="IPR023997">
    <property type="entry name" value="TonB-dep_OMP_SusC/RagA_CS"/>
</dbReference>
<keyword evidence="6" id="KW-0408">Iron</keyword>
<evidence type="ECO:0000256" key="9">
    <source>
        <dbReference type="ARBA" id="ARBA00023237"/>
    </source>
</evidence>
<dbReference type="EMBL" id="JPIU01000040">
    <property type="protein sequence ID" value="KIO44215.1"/>
    <property type="molecule type" value="Genomic_DNA"/>
</dbReference>
<dbReference type="InterPro" id="IPR036942">
    <property type="entry name" value="Beta-barrel_TonB_sf"/>
</dbReference>
<comment type="subcellular location">
    <subcellularLocation>
        <location evidence="1 10">Cell outer membrane</location>
        <topology evidence="1 10">Multi-pass membrane protein</topology>
    </subcellularLocation>
</comment>
<gene>
    <name evidence="13" type="ORF">BA92_12685</name>
</gene>
<dbReference type="SMART" id="SM00965">
    <property type="entry name" value="STN"/>
    <property type="match status" value="1"/>
</dbReference>
<dbReference type="NCBIfam" id="TIGR04056">
    <property type="entry name" value="OMP_RagA_SusC"/>
    <property type="match status" value="1"/>
</dbReference>
<dbReference type="InterPro" id="IPR037066">
    <property type="entry name" value="Plug_dom_sf"/>
</dbReference>
<dbReference type="Proteomes" id="UP000031980">
    <property type="component" value="Unassembled WGS sequence"/>
</dbReference>
<dbReference type="Gene3D" id="2.170.130.10">
    <property type="entry name" value="TonB-dependent receptor, plug domain"/>
    <property type="match status" value="1"/>
</dbReference>
<keyword evidence="5 10" id="KW-0812">Transmembrane</keyword>
<dbReference type="RefSeq" id="WP_041501968.1">
    <property type="nucleotide sequence ID" value="NZ_JPIT01000007.1"/>
</dbReference>
<sequence>MKKKRCFLFVSIKFICKLFLLTFLGVNSLYLSAEGCPVEPQRVTLNLKKVSLSVLIQEIEKQTSYNFFYNDEQERSIAEISISVTNETVEKVLDKVFSGTKYTYEISGNQIIVFSRDSKNPVEKVKKIRVQGKVTDKKGSPIPGVTVLLKGTTLGTATDTDGKYTLDLPSVEKIFLIFTFIGMEPREIKYVGKDTIDVVMKEDVKQVDEVVVTGYANIRKESFTGNAVTITKDQLLKANNKNVVAALQFFDPSFRIRENSIWGSDPNALPEFNIRGESSIAMTKGLDVENAKRTQRTNLKDNPNLPIFILDGFEANVEKIYDMDMNRIESITILKDAAATAMYGSRAANGVVVVTTVAPQMGEMRVNYSFNGGVELPDLSDYNLCNAAEKLEIERLMGKYTEDDPDLQPMRDIEYNTILQRILKGVDTDWLAQPLRNVFNHKHSISIEGGEKSMRYGVNFNYDSNKGVMIGSHRTRAGAGLTLDFRNKEWLQIRNDVSYSSTRSEDSPYGSFSTYAKLLPYYEIYDDTGELVKELQGIRLRSEKNPLWPVEHLKSYSGRVRSNDITDNLSINLFMAHGFYFKGQFSITKTNSINESFTDPQDVSFQNQPEKERGSLFRSLSNGYNWNVNAMFYLNRKIGKHFINATTGINARESYSEFTSMQFRGFMIGNLNKPSDAADQPNKSNISSTESRLIGFLASVNYSYNDVYLLDASYRLDGSSQFGSDKRFAPFWSFGAGINFHNYSWLKDHWLINTLRVRGSYGSTGKVNFPAYAAITTFRSSEDNWYYTGPANSLVYLGNPELTWETTKMLDAGISIGFFNNRFYLSASYYRKKTEDLIDEVSIQTSSGFGTYKSNSGSVLNKGFEINMHATVYQDRNLNVVVNANLASNRNEIVELGEASKEYNRRVLENYNANRPEYAELATMPLIMYYEGASTTAIYAVRSAGIDPANGKEKFIKKGGTTTYTWDANDQVVVGDRLPDAQGSFGINVGFRGFYLNASFLYQWGGQTYNSTLLNKVENADIDGSNVDRRVLSKRWIKAGDIAPFYDIRNMTKTKPTTRFVQNYDFLNFSSLSMGYDFDREMIKKIRLISLGIRFNANDICRWSTVKEERGTSYPYARNYSFTVNVGF</sequence>
<dbReference type="Pfam" id="PF07715">
    <property type="entry name" value="Plug"/>
    <property type="match status" value="1"/>
</dbReference>
<comment type="similarity">
    <text evidence="10 11">Belongs to the TonB-dependent receptor family.</text>
</comment>
<comment type="caution">
    <text evidence="13">The sequence shown here is derived from an EMBL/GenBank/DDBJ whole genome shotgun (WGS) entry which is preliminary data.</text>
</comment>
<keyword evidence="7 11" id="KW-0798">TonB box</keyword>
<keyword evidence="4" id="KW-0410">Iron transport</keyword>
<reference evidence="13 14" key="1">
    <citation type="submission" date="2014-07" db="EMBL/GenBank/DDBJ databases">
        <title>Porphyromonadaceae bacterium OUH 308042 = ATCC BAA-2681 = DSM 28342 draft genome.</title>
        <authorList>
            <person name="Sydenham T.V."/>
            <person name="Hasman H."/>
            <person name="Justensen U.S."/>
        </authorList>
    </citation>
    <scope>NUCLEOTIDE SEQUENCE [LARGE SCALE GENOMIC DNA]</scope>
    <source>
        <strain evidence="13 14">OUH 308042</strain>
    </source>
</reference>
<dbReference type="InterPro" id="IPR039426">
    <property type="entry name" value="TonB-dep_rcpt-like"/>
</dbReference>
<dbReference type="InterPro" id="IPR011662">
    <property type="entry name" value="Secretin/TonB_short_N"/>
</dbReference>
<dbReference type="InterPro" id="IPR023996">
    <property type="entry name" value="TonB-dep_OMP_SusC/RagA"/>
</dbReference>
<evidence type="ECO:0000256" key="2">
    <source>
        <dbReference type="ARBA" id="ARBA00022448"/>
    </source>
</evidence>
<evidence type="ECO:0000313" key="14">
    <source>
        <dbReference type="Proteomes" id="UP000031980"/>
    </source>
</evidence>
<feature type="domain" description="Secretin/TonB short N-terminal" evidence="12">
    <location>
        <begin position="65"/>
        <end position="116"/>
    </location>
</feature>
<keyword evidence="2 10" id="KW-0813">Transport</keyword>
<dbReference type="InterPro" id="IPR008969">
    <property type="entry name" value="CarboxyPept-like_regulatory"/>
</dbReference>
<dbReference type="Pfam" id="PF00593">
    <property type="entry name" value="TonB_dep_Rec_b-barrel"/>
    <property type="match status" value="1"/>
</dbReference>
<dbReference type="Gene3D" id="2.60.40.1120">
    <property type="entry name" value="Carboxypeptidase-like, regulatory domain"/>
    <property type="match status" value="1"/>
</dbReference>
<dbReference type="OrthoDB" id="668629at2"/>
<keyword evidence="8 10" id="KW-0472">Membrane</keyword>
<dbReference type="GO" id="GO:0009279">
    <property type="term" value="C:cell outer membrane"/>
    <property type="evidence" value="ECO:0007669"/>
    <property type="project" value="UniProtKB-SubCell"/>
</dbReference>
<name>A0A0C3R4A4_9PORP</name>
<keyword evidence="3 10" id="KW-1134">Transmembrane beta strand</keyword>
<evidence type="ECO:0000256" key="1">
    <source>
        <dbReference type="ARBA" id="ARBA00004571"/>
    </source>
</evidence>
<keyword evidence="9 10" id="KW-0998">Cell outer membrane</keyword>
<evidence type="ECO:0000256" key="4">
    <source>
        <dbReference type="ARBA" id="ARBA00022496"/>
    </source>
</evidence>
<evidence type="ECO:0000256" key="8">
    <source>
        <dbReference type="ARBA" id="ARBA00023136"/>
    </source>
</evidence>
<dbReference type="NCBIfam" id="TIGR04057">
    <property type="entry name" value="SusC_RagA_signa"/>
    <property type="match status" value="1"/>
</dbReference>
<dbReference type="InterPro" id="IPR012910">
    <property type="entry name" value="Plug_dom"/>
</dbReference>
<dbReference type="AlphaFoldDB" id="A0A0C3R4A4"/>
<proteinExistence type="inferred from homology"/>